<sequence length="181" mass="19993">MRGRGLVEEFKWRNGSISSALNRPSKEGTPELLHLSMAGLHHIKCDSGAKEDLSSASNSAEKCITDTTKNGLANKFGEDNWRCLTTYTILLSAQNLTMCLVPDSGVQPLLALPDLKLDSTHQSQAMAHLETLASMQGLDIAILDATRLTSLQRQLRGDIIDLMRQRRSGEELGERKIVYDQ</sequence>
<dbReference type="Proteomes" id="UP000789525">
    <property type="component" value="Unassembled WGS sequence"/>
</dbReference>
<comment type="caution">
    <text evidence="1">The sequence shown here is derived from an EMBL/GenBank/DDBJ whole genome shotgun (WGS) entry which is preliminary data.</text>
</comment>
<reference evidence="1" key="1">
    <citation type="submission" date="2021-06" db="EMBL/GenBank/DDBJ databases">
        <authorList>
            <person name="Kallberg Y."/>
            <person name="Tangrot J."/>
            <person name="Rosling A."/>
        </authorList>
    </citation>
    <scope>NUCLEOTIDE SEQUENCE</scope>
    <source>
        <strain evidence="1">CL356</strain>
    </source>
</reference>
<organism evidence="1 2">
    <name type="scientific">Acaulospora colombiana</name>
    <dbReference type="NCBI Taxonomy" id="27376"/>
    <lineage>
        <taxon>Eukaryota</taxon>
        <taxon>Fungi</taxon>
        <taxon>Fungi incertae sedis</taxon>
        <taxon>Mucoromycota</taxon>
        <taxon>Glomeromycotina</taxon>
        <taxon>Glomeromycetes</taxon>
        <taxon>Diversisporales</taxon>
        <taxon>Acaulosporaceae</taxon>
        <taxon>Acaulospora</taxon>
    </lineage>
</organism>
<evidence type="ECO:0000313" key="2">
    <source>
        <dbReference type="Proteomes" id="UP000789525"/>
    </source>
</evidence>
<feature type="non-terminal residue" evidence="1">
    <location>
        <position position="181"/>
    </location>
</feature>
<protein>
    <submittedName>
        <fullName evidence="1">11756_t:CDS:1</fullName>
    </submittedName>
</protein>
<keyword evidence="2" id="KW-1185">Reference proteome</keyword>
<name>A0ACA9PDH7_9GLOM</name>
<proteinExistence type="predicted"/>
<gene>
    <name evidence="1" type="ORF">ACOLOM_LOCUS10327</name>
</gene>
<dbReference type="EMBL" id="CAJVPT010032830">
    <property type="protein sequence ID" value="CAG8702816.1"/>
    <property type="molecule type" value="Genomic_DNA"/>
</dbReference>
<accession>A0ACA9PDH7</accession>
<evidence type="ECO:0000313" key="1">
    <source>
        <dbReference type="EMBL" id="CAG8702816.1"/>
    </source>
</evidence>